<name>A0A178MBS4_9CHLR</name>
<keyword evidence="3 5" id="KW-0808">Transferase</keyword>
<dbReference type="HAMAP" id="MF_00182">
    <property type="entry name" value="Formyl_trans"/>
    <property type="match status" value="1"/>
</dbReference>
<comment type="caution">
    <text evidence="8">The sequence shown here is derived from an EMBL/GenBank/DDBJ whole genome shotgun (WGS) entry which is preliminary data.</text>
</comment>
<evidence type="ECO:0000256" key="2">
    <source>
        <dbReference type="ARBA" id="ARBA00012261"/>
    </source>
</evidence>
<comment type="function">
    <text evidence="5">Attaches a formyl group to the free amino group of methionyl-tRNA(fMet). The formyl group appears to play a dual role in the initiator identity of N-formylmethionyl-tRNA by promoting its recognition by IF2 and preventing the misappropriation of this tRNA by the elongation apparatus.</text>
</comment>
<dbReference type="CDD" id="cd08704">
    <property type="entry name" value="Met_tRNA_FMT_C"/>
    <property type="match status" value="1"/>
</dbReference>
<proteinExistence type="inferred from homology"/>
<dbReference type="AlphaFoldDB" id="A0A178MBS4"/>
<dbReference type="Proteomes" id="UP000078287">
    <property type="component" value="Unassembled WGS sequence"/>
</dbReference>
<organism evidence="8 9">
    <name type="scientific">Chloroflexus islandicus</name>
    <dbReference type="NCBI Taxonomy" id="1707952"/>
    <lineage>
        <taxon>Bacteria</taxon>
        <taxon>Bacillati</taxon>
        <taxon>Chloroflexota</taxon>
        <taxon>Chloroflexia</taxon>
        <taxon>Chloroflexales</taxon>
        <taxon>Chloroflexineae</taxon>
        <taxon>Chloroflexaceae</taxon>
        <taxon>Chloroflexus</taxon>
    </lineage>
</organism>
<feature type="domain" description="Formyl transferase N-terminal" evidence="6">
    <location>
        <begin position="1"/>
        <end position="180"/>
    </location>
</feature>
<dbReference type="InterPro" id="IPR005794">
    <property type="entry name" value="Fmt"/>
</dbReference>
<dbReference type="CDD" id="cd08646">
    <property type="entry name" value="FMT_core_Met-tRNA-FMT_N"/>
    <property type="match status" value="1"/>
</dbReference>
<comment type="similarity">
    <text evidence="1 5">Belongs to the Fmt family.</text>
</comment>
<dbReference type="GO" id="GO:0004479">
    <property type="term" value="F:methionyl-tRNA formyltransferase activity"/>
    <property type="evidence" value="ECO:0007669"/>
    <property type="project" value="UniProtKB-UniRule"/>
</dbReference>
<dbReference type="InterPro" id="IPR011034">
    <property type="entry name" value="Formyl_transferase-like_C_sf"/>
</dbReference>
<evidence type="ECO:0000256" key="1">
    <source>
        <dbReference type="ARBA" id="ARBA00010699"/>
    </source>
</evidence>
<evidence type="ECO:0000256" key="4">
    <source>
        <dbReference type="ARBA" id="ARBA00022917"/>
    </source>
</evidence>
<reference evidence="8 9" key="1">
    <citation type="submission" date="2016-04" db="EMBL/GenBank/DDBJ databases">
        <title>Chloroflexus islandicus sp. nov., a thermophilic filamentous anoxygenic phototrophic bacterium from geyser Strokkur (Iceland).</title>
        <authorList>
            <person name="Gaisin V.A."/>
            <person name="Kalashnikov A.M."/>
            <person name="Sukhacheva M.V."/>
            <person name="Grouzdev D.S."/>
            <person name="Ivanov T.M."/>
            <person name="Kuznetsov B."/>
            <person name="Gorlenko V.M."/>
        </authorList>
    </citation>
    <scope>NUCLEOTIDE SEQUENCE [LARGE SCALE GENOMIC DNA]</scope>
    <source>
        <strain evidence="9">isl-2</strain>
    </source>
</reference>
<dbReference type="Pfam" id="PF02911">
    <property type="entry name" value="Formyl_trans_C"/>
    <property type="match status" value="1"/>
</dbReference>
<evidence type="ECO:0000256" key="5">
    <source>
        <dbReference type="HAMAP-Rule" id="MF_00182"/>
    </source>
</evidence>
<dbReference type="RefSeq" id="WP_066786241.1">
    <property type="nucleotide sequence ID" value="NZ_LWQS01000047.1"/>
</dbReference>
<evidence type="ECO:0000256" key="3">
    <source>
        <dbReference type="ARBA" id="ARBA00022679"/>
    </source>
</evidence>
<accession>A0A178MBS4</accession>
<dbReference type="InterPro" id="IPR044135">
    <property type="entry name" value="Met-tRNA-FMT_C"/>
</dbReference>
<dbReference type="SUPFAM" id="SSF50486">
    <property type="entry name" value="FMT C-terminal domain-like"/>
    <property type="match status" value="1"/>
</dbReference>
<gene>
    <name evidence="5" type="primary">fmt</name>
    <name evidence="8" type="ORF">A6A03_13170</name>
</gene>
<dbReference type="Gene3D" id="3.40.50.12230">
    <property type="match status" value="1"/>
</dbReference>
<dbReference type="InterPro" id="IPR041711">
    <property type="entry name" value="Met-tRNA-FMT_N"/>
</dbReference>
<evidence type="ECO:0000313" key="8">
    <source>
        <dbReference type="EMBL" id="OAN46209.1"/>
    </source>
</evidence>
<dbReference type="OrthoDB" id="9802815at2"/>
<evidence type="ECO:0000313" key="9">
    <source>
        <dbReference type="Proteomes" id="UP000078287"/>
    </source>
</evidence>
<dbReference type="EMBL" id="LWQS01000047">
    <property type="protein sequence ID" value="OAN46209.1"/>
    <property type="molecule type" value="Genomic_DNA"/>
</dbReference>
<dbReference type="EC" id="2.1.2.9" evidence="2 5"/>
<dbReference type="InterPro" id="IPR036477">
    <property type="entry name" value="Formyl_transf_N_sf"/>
</dbReference>
<dbReference type="PANTHER" id="PTHR11138:SF5">
    <property type="entry name" value="METHIONYL-TRNA FORMYLTRANSFERASE, MITOCHONDRIAL"/>
    <property type="match status" value="1"/>
</dbReference>
<keyword evidence="4 5" id="KW-0648">Protein biosynthesis</keyword>
<feature type="domain" description="Formyl transferase C-terminal" evidence="7">
    <location>
        <begin position="204"/>
        <end position="300"/>
    </location>
</feature>
<dbReference type="NCBIfam" id="TIGR00460">
    <property type="entry name" value="fmt"/>
    <property type="match status" value="1"/>
</dbReference>
<evidence type="ECO:0000259" key="7">
    <source>
        <dbReference type="Pfam" id="PF02911"/>
    </source>
</evidence>
<dbReference type="InterPro" id="IPR005793">
    <property type="entry name" value="Formyl_trans_C"/>
</dbReference>
<dbReference type="PANTHER" id="PTHR11138">
    <property type="entry name" value="METHIONYL-TRNA FORMYLTRANSFERASE"/>
    <property type="match status" value="1"/>
</dbReference>
<dbReference type="GO" id="GO:0005829">
    <property type="term" value="C:cytosol"/>
    <property type="evidence" value="ECO:0007669"/>
    <property type="project" value="TreeGrafter"/>
</dbReference>
<evidence type="ECO:0000259" key="6">
    <source>
        <dbReference type="Pfam" id="PF00551"/>
    </source>
</evidence>
<dbReference type="STRING" id="1707952.A6A03_13170"/>
<protein>
    <recommendedName>
        <fullName evidence="2 5">Methionyl-tRNA formyltransferase</fullName>
        <ecNumber evidence="2 5">2.1.2.9</ecNumber>
    </recommendedName>
</protein>
<sequence length="315" mass="33306">MRVLFLGSPSFAVHALDALVAAGYDIVGVVTQPDRPAGRDRRLTPPPVKVAALAHGLPVFQPETLRDPAVVASLAALQPDVGVVAAYGEILRRAVLAIPPLGYLNIHPSLLPLYRGPTPVAGAILAGETVTGVTIMLLDPGMDSGPILAQAVVDLPPTARAGPLTDELFRLGAELLVQTLPRYARGEIEPRPQDHSQATVTKMLKKEDGRIDWSLPAIVIERMTRAYDPWPGAYTVWQGQPLRVISAAVTATAAAATPGLVIGRSMRGHPLVQTGSDALELVEVQPASRRPMSGAAWLAGIHASEIRLGEAAHDQ</sequence>
<dbReference type="Pfam" id="PF00551">
    <property type="entry name" value="Formyl_trans_N"/>
    <property type="match status" value="1"/>
</dbReference>
<keyword evidence="9" id="KW-1185">Reference proteome</keyword>
<feature type="binding site" evidence="5">
    <location>
        <begin position="109"/>
        <end position="112"/>
    </location>
    <ligand>
        <name>(6S)-5,6,7,8-tetrahydrofolate</name>
        <dbReference type="ChEBI" id="CHEBI:57453"/>
    </ligand>
</feature>
<dbReference type="InterPro" id="IPR002376">
    <property type="entry name" value="Formyl_transf_N"/>
</dbReference>
<dbReference type="SUPFAM" id="SSF53328">
    <property type="entry name" value="Formyltransferase"/>
    <property type="match status" value="1"/>
</dbReference>
<comment type="catalytic activity">
    <reaction evidence="5">
        <text>L-methionyl-tRNA(fMet) + (6R)-10-formyltetrahydrofolate = N-formyl-L-methionyl-tRNA(fMet) + (6S)-5,6,7,8-tetrahydrofolate + H(+)</text>
        <dbReference type="Rhea" id="RHEA:24380"/>
        <dbReference type="Rhea" id="RHEA-COMP:9952"/>
        <dbReference type="Rhea" id="RHEA-COMP:9953"/>
        <dbReference type="ChEBI" id="CHEBI:15378"/>
        <dbReference type="ChEBI" id="CHEBI:57453"/>
        <dbReference type="ChEBI" id="CHEBI:78530"/>
        <dbReference type="ChEBI" id="CHEBI:78844"/>
        <dbReference type="ChEBI" id="CHEBI:195366"/>
        <dbReference type="EC" id="2.1.2.9"/>
    </reaction>
</comment>